<comment type="caution">
    <text evidence="9">The sequence shown here is derived from an EMBL/GenBank/DDBJ whole genome shotgun (WGS) entry which is preliminary data.</text>
</comment>
<evidence type="ECO:0000256" key="1">
    <source>
        <dbReference type="ARBA" id="ARBA00004141"/>
    </source>
</evidence>
<protein>
    <recommendedName>
        <fullName evidence="8">Rhodopsin domain-containing protein</fullName>
    </recommendedName>
</protein>
<evidence type="ECO:0000259" key="8">
    <source>
        <dbReference type="Pfam" id="PF20684"/>
    </source>
</evidence>
<feature type="transmembrane region" description="Helical" evidence="7">
    <location>
        <begin position="155"/>
        <end position="178"/>
    </location>
</feature>
<feature type="domain" description="Rhodopsin" evidence="8">
    <location>
        <begin position="60"/>
        <end position="300"/>
    </location>
</feature>
<dbReference type="VEuPathDB" id="FungiDB:F4678DRAFT_460836"/>
<dbReference type="Pfam" id="PF20684">
    <property type="entry name" value="Fung_rhodopsin"/>
    <property type="match status" value="1"/>
</dbReference>
<feature type="transmembrane region" description="Helical" evidence="7">
    <location>
        <begin position="71"/>
        <end position="91"/>
    </location>
</feature>
<evidence type="ECO:0000256" key="7">
    <source>
        <dbReference type="SAM" id="Phobius"/>
    </source>
</evidence>
<feature type="compositionally biased region" description="Polar residues" evidence="6">
    <location>
        <begin position="444"/>
        <end position="457"/>
    </location>
</feature>
<feature type="transmembrane region" description="Helical" evidence="7">
    <location>
        <begin position="279"/>
        <end position="300"/>
    </location>
</feature>
<comment type="subcellular location">
    <subcellularLocation>
        <location evidence="1">Membrane</location>
        <topology evidence="1">Multi-pass membrane protein</topology>
    </subcellularLocation>
</comment>
<feature type="transmembrane region" description="Helical" evidence="7">
    <location>
        <begin position="121"/>
        <end position="143"/>
    </location>
</feature>
<name>A0A9W8NIH1_9PEZI</name>
<keyword evidence="4 7" id="KW-0472">Membrane</keyword>
<reference evidence="9" key="1">
    <citation type="submission" date="2022-07" db="EMBL/GenBank/DDBJ databases">
        <title>Genome Sequence of Xylaria arbuscula.</title>
        <authorList>
            <person name="Buettner E."/>
        </authorList>
    </citation>
    <scope>NUCLEOTIDE SEQUENCE</scope>
    <source>
        <strain evidence="9">VT107</strain>
    </source>
</reference>
<dbReference type="InterPro" id="IPR052337">
    <property type="entry name" value="SAT4-like"/>
</dbReference>
<evidence type="ECO:0000313" key="9">
    <source>
        <dbReference type="EMBL" id="KAJ3577266.1"/>
    </source>
</evidence>
<dbReference type="AlphaFoldDB" id="A0A9W8NIH1"/>
<accession>A0A9W8NIH1</accession>
<dbReference type="EMBL" id="JANPWZ010000400">
    <property type="protein sequence ID" value="KAJ3577266.1"/>
    <property type="molecule type" value="Genomic_DNA"/>
</dbReference>
<dbReference type="InterPro" id="IPR049326">
    <property type="entry name" value="Rhodopsin_dom_fungi"/>
</dbReference>
<evidence type="ECO:0000256" key="4">
    <source>
        <dbReference type="ARBA" id="ARBA00023136"/>
    </source>
</evidence>
<comment type="similarity">
    <text evidence="5">Belongs to the SAT4 family.</text>
</comment>
<dbReference type="GO" id="GO:0016020">
    <property type="term" value="C:membrane"/>
    <property type="evidence" value="ECO:0007669"/>
    <property type="project" value="UniProtKB-SubCell"/>
</dbReference>
<feature type="transmembrane region" description="Helical" evidence="7">
    <location>
        <begin position="239"/>
        <end position="259"/>
    </location>
</feature>
<feature type="region of interest" description="Disordered" evidence="6">
    <location>
        <begin position="436"/>
        <end position="457"/>
    </location>
</feature>
<dbReference type="PANTHER" id="PTHR33048:SF47">
    <property type="entry name" value="INTEGRAL MEMBRANE PROTEIN-RELATED"/>
    <property type="match status" value="1"/>
</dbReference>
<keyword evidence="2 7" id="KW-0812">Transmembrane</keyword>
<dbReference type="PANTHER" id="PTHR33048">
    <property type="entry name" value="PTH11-LIKE INTEGRAL MEMBRANE PROTEIN (AFU_ORTHOLOGUE AFUA_5G11245)"/>
    <property type="match status" value="1"/>
</dbReference>
<gene>
    <name evidence="9" type="ORF">NPX13_g3300</name>
</gene>
<keyword evidence="3 7" id="KW-1133">Transmembrane helix</keyword>
<feature type="transmembrane region" description="Helical" evidence="7">
    <location>
        <begin position="41"/>
        <end position="64"/>
    </location>
</feature>
<evidence type="ECO:0000256" key="2">
    <source>
        <dbReference type="ARBA" id="ARBA00022692"/>
    </source>
</evidence>
<feature type="transmembrane region" description="Helical" evidence="7">
    <location>
        <begin position="203"/>
        <end position="227"/>
    </location>
</feature>
<evidence type="ECO:0000313" key="10">
    <source>
        <dbReference type="Proteomes" id="UP001148614"/>
    </source>
</evidence>
<keyword evidence="10" id="KW-1185">Reference proteome</keyword>
<evidence type="ECO:0000256" key="6">
    <source>
        <dbReference type="SAM" id="MobiDB-lite"/>
    </source>
</evidence>
<evidence type="ECO:0000256" key="5">
    <source>
        <dbReference type="ARBA" id="ARBA00038359"/>
    </source>
</evidence>
<organism evidence="9 10">
    <name type="scientific">Xylaria arbuscula</name>
    <dbReference type="NCBI Taxonomy" id="114810"/>
    <lineage>
        <taxon>Eukaryota</taxon>
        <taxon>Fungi</taxon>
        <taxon>Dikarya</taxon>
        <taxon>Ascomycota</taxon>
        <taxon>Pezizomycotina</taxon>
        <taxon>Sordariomycetes</taxon>
        <taxon>Xylariomycetidae</taxon>
        <taxon>Xylariales</taxon>
        <taxon>Xylariaceae</taxon>
        <taxon>Xylaria</taxon>
    </lineage>
</organism>
<feature type="transmembrane region" description="Helical" evidence="7">
    <location>
        <begin position="641"/>
        <end position="663"/>
    </location>
</feature>
<dbReference type="Proteomes" id="UP001148614">
    <property type="component" value="Unassembled WGS sequence"/>
</dbReference>
<evidence type="ECO:0000256" key="3">
    <source>
        <dbReference type="ARBA" id="ARBA00022989"/>
    </source>
</evidence>
<sequence length="737" mass="82894">MPLLDLSHLTPDQQAALLENPALEPPDGITSNFANPSNGNVLSITITVLEFSLSSIFVFIRLYVSWVVHKTLYVTDVCMIIAFGSSVAYYGTVISTISQGGYLVHQWDITFRDYLHVSKNFYITPTLFGLFIMFIKFAIVLEWNRIFNPRRAKNVFYWASWIILAVNALFYIPSFFIVNLACRPWERFYNPFIEGTCFDFEKVYLASGVTNFVVDVAILLLPQKLIWKLQMSRKKKNGILAVFGVGILSVVSAGARLAWTVRLTKYKDVLYNEAALGLWASAEMTSALIVFCVPSVPKFLQSRIVTRLLSLLTRAGNDSHSPRSAGQLRHQEGIRQYYELMGSDAVLLEAIQSPPAPPSVHLTGPHLDTPRPPNLRILRTTEIITSQEGNENKSATSSAAIRVVRLLEGSTVFNERFGQGFARTQIDSTRVKHHQSFHIRGSRNAPTSEPTVRWNSETSSFDTTDISRLYTRTLQAVTSPHIFELDRRPLHKQIISLQKWSKTELIFPFQALFNCHVADGQVIACILWKPFLLGFGSSWNRGAFEIAAACQQCAVYSELHSSGSNAFASNRTRLYLHPILSSITSDVFQASGYDPAITWQALMTSVLGSAYYDWLPAFSKNETATITTVVERSQPLYYRGYIIVMITVTLQLIIYVVILALFWKFTYFSLLGNAWLAVSQAVSADTMPLLLDSTMTLDKEVKAYVDDPRVGKIDLREEEDSAVILVRSDTGRVCVHR</sequence>
<proteinExistence type="inferred from homology"/>